<dbReference type="GO" id="GO:0008237">
    <property type="term" value="F:metallopeptidase activity"/>
    <property type="evidence" value="ECO:0007669"/>
    <property type="project" value="UniProtKB-KW"/>
</dbReference>
<dbReference type="InterPro" id="IPR042271">
    <property type="entry name" value="Zinicin_2_N"/>
</dbReference>
<reference evidence="2" key="1">
    <citation type="journal article" date="2019" name="Int. J. Syst. Evol. Microbiol.">
        <title>The Global Catalogue of Microorganisms (GCM) 10K type strain sequencing project: providing services to taxonomists for standard genome sequencing and annotation.</title>
        <authorList>
            <consortium name="The Broad Institute Genomics Platform"/>
            <consortium name="The Broad Institute Genome Sequencing Center for Infectious Disease"/>
            <person name="Wu L."/>
            <person name="Ma J."/>
        </authorList>
    </citation>
    <scope>NUCLEOTIDE SEQUENCE [LARGE SCALE GENOMIC DNA]</scope>
    <source>
        <strain evidence="2">JCM 17688</strain>
    </source>
</reference>
<comment type="caution">
    <text evidence="1">The sequence shown here is derived from an EMBL/GenBank/DDBJ whole genome shotgun (WGS) entry which is preliminary data.</text>
</comment>
<evidence type="ECO:0000313" key="2">
    <source>
        <dbReference type="Proteomes" id="UP001500635"/>
    </source>
</evidence>
<keyword evidence="1" id="KW-0645">Protease</keyword>
<dbReference type="Proteomes" id="UP001500635">
    <property type="component" value="Unassembled WGS sequence"/>
</dbReference>
<dbReference type="RefSeq" id="WP_344990396.1">
    <property type="nucleotide sequence ID" value="NZ_BAABFR010000005.1"/>
</dbReference>
<dbReference type="NCBIfam" id="TIGR03624">
    <property type="entry name" value="putative hydrolase"/>
    <property type="match status" value="1"/>
</dbReference>
<dbReference type="Gene3D" id="1.20.150.30">
    <property type="entry name" value="Zincin-like metallopeptidase, N-terminal domain"/>
    <property type="match status" value="1"/>
</dbReference>
<dbReference type="InterPro" id="IPR022454">
    <property type="entry name" value="CHP03883_F420-assoc"/>
</dbReference>
<keyword evidence="1" id="KW-0482">Metalloprotease</keyword>
<accession>A0ABP8J3Z3</accession>
<dbReference type="InterPro" id="IPR018766">
    <property type="entry name" value="Zinicin_2"/>
</dbReference>
<organism evidence="1 2">
    <name type="scientific">Tsukamurella soli</name>
    <dbReference type="NCBI Taxonomy" id="644556"/>
    <lineage>
        <taxon>Bacteria</taxon>
        <taxon>Bacillati</taxon>
        <taxon>Actinomycetota</taxon>
        <taxon>Actinomycetes</taxon>
        <taxon>Mycobacteriales</taxon>
        <taxon>Tsukamurellaceae</taxon>
        <taxon>Tsukamurella</taxon>
    </lineage>
</organism>
<proteinExistence type="predicted"/>
<dbReference type="PANTHER" id="PTHR39420:SF1">
    <property type="entry name" value="HYDROLASE"/>
    <property type="match status" value="1"/>
</dbReference>
<keyword evidence="1" id="KW-0378">Hydrolase</keyword>
<gene>
    <name evidence="1" type="ORF">GCM10023147_04980</name>
</gene>
<dbReference type="Pfam" id="PF10103">
    <property type="entry name" value="Zincin_2"/>
    <property type="match status" value="1"/>
</dbReference>
<dbReference type="SUPFAM" id="SSF55486">
    <property type="entry name" value="Metalloproteases ('zincins'), catalytic domain"/>
    <property type="match status" value="1"/>
</dbReference>
<evidence type="ECO:0000313" key="1">
    <source>
        <dbReference type="EMBL" id="GAA4384496.1"/>
    </source>
</evidence>
<dbReference type="EMBL" id="BAABFR010000005">
    <property type="protein sequence ID" value="GAA4384496.1"/>
    <property type="molecule type" value="Genomic_DNA"/>
</dbReference>
<dbReference type="NCBIfam" id="TIGR03883">
    <property type="entry name" value="DUF2342_F420"/>
    <property type="match status" value="1"/>
</dbReference>
<protein>
    <submittedName>
        <fullName evidence="1">Zinc-dependent metalloprotease</fullName>
    </submittedName>
</protein>
<keyword evidence="2" id="KW-1185">Reference proteome</keyword>
<name>A0ABP8J3Z3_9ACTN</name>
<dbReference type="PANTHER" id="PTHR39420">
    <property type="match status" value="1"/>
</dbReference>
<sequence>MADTVRVGERIDWGLAAATGRRLSRPGPATTGYTRDRAAEQLLGFAVSSEDHVRDTTGLTATAAQRPARVVDRAEWITAAAESMGTLLGSPADAAPRPHRGGLLGVAAAVGAGLGEKVAGAQAGALLAFLSGAILGQFDPFAGGAADGVPAADPDGRGELLLVAPNIIGVERALDLVPDDFRMWVCLHEVTHRVQFGANPWLAGYMTDNVALISAQAGESTAEMLERLVGSLRGGSGADSGAQRQPGVLGVLQLLQGPEQFAAVENLLMLGTLLEGHADHVMDAVGPAVVPTVATIRAAFDRRRSRPQNPIQRLLRALLGLDAKTAQYVRGKQFVDAVVETVGMERFNAIWTSAETLPRTAEIEDPAAWIARVL</sequence>